<proteinExistence type="predicted"/>
<organism evidence="1">
    <name type="scientific">Arundo donax</name>
    <name type="common">Giant reed</name>
    <name type="synonym">Donax arundinaceus</name>
    <dbReference type="NCBI Taxonomy" id="35708"/>
    <lineage>
        <taxon>Eukaryota</taxon>
        <taxon>Viridiplantae</taxon>
        <taxon>Streptophyta</taxon>
        <taxon>Embryophyta</taxon>
        <taxon>Tracheophyta</taxon>
        <taxon>Spermatophyta</taxon>
        <taxon>Magnoliopsida</taxon>
        <taxon>Liliopsida</taxon>
        <taxon>Poales</taxon>
        <taxon>Poaceae</taxon>
        <taxon>PACMAD clade</taxon>
        <taxon>Arundinoideae</taxon>
        <taxon>Arundineae</taxon>
        <taxon>Arundo</taxon>
    </lineage>
</organism>
<protein>
    <submittedName>
        <fullName evidence="1">Uncharacterized protein</fullName>
    </submittedName>
</protein>
<reference evidence="1" key="2">
    <citation type="journal article" date="2015" name="Data Brief">
        <title>Shoot transcriptome of the giant reed, Arundo donax.</title>
        <authorList>
            <person name="Barrero R.A."/>
            <person name="Guerrero F.D."/>
            <person name="Moolhuijzen P."/>
            <person name="Goolsby J.A."/>
            <person name="Tidwell J."/>
            <person name="Bellgard S.E."/>
            <person name="Bellgard M.I."/>
        </authorList>
    </citation>
    <scope>NUCLEOTIDE SEQUENCE</scope>
    <source>
        <tissue evidence="1">Shoot tissue taken approximately 20 cm above the soil surface</tissue>
    </source>
</reference>
<dbReference type="EMBL" id="GBRH01250828">
    <property type="protein sequence ID" value="JAD47067.1"/>
    <property type="molecule type" value="Transcribed_RNA"/>
</dbReference>
<reference evidence="1" key="1">
    <citation type="submission" date="2014-09" db="EMBL/GenBank/DDBJ databases">
        <authorList>
            <person name="Magalhaes I.L.F."/>
            <person name="Oliveira U."/>
            <person name="Santos F.R."/>
            <person name="Vidigal T.H.D.A."/>
            <person name="Brescovit A.D."/>
            <person name="Santos A.J."/>
        </authorList>
    </citation>
    <scope>NUCLEOTIDE SEQUENCE</scope>
    <source>
        <tissue evidence="1">Shoot tissue taken approximately 20 cm above the soil surface</tissue>
    </source>
</reference>
<sequence length="13" mass="1654">MERRKGARRHPEM</sequence>
<name>A0A0A9AJ09_ARUDO</name>
<accession>A0A0A9AJ09</accession>
<evidence type="ECO:0000313" key="1">
    <source>
        <dbReference type="EMBL" id="JAD47067.1"/>
    </source>
</evidence>